<evidence type="ECO:0000313" key="2">
    <source>
        <dbReference type="Proteomes" id="UP000011082"/>
    </source>
</evidence>
<dbReference type="InParanoid" id="L2GLI3"/>
<evidence type="ECO:0000313" key="1">
    <source>
        <dbReference type="EMBL" id="ELA41706.1"/>
    </source>
</evidence>
<reference evidence="2" key="1">
    <citation type="submission" date="2011-05" db="EMBL/GenBank/DDBJ databases">
        <title>The genome sequence of Vittaforma corneae strain ATCC 50505.</title>
        <authorList>
            <consortium name="The Broad Institute Genome Sequencing Platform"/>
            <person name="Cuomo C."/>
            <person name="Didier E."/>
            <person name="Bowers L."/>
            <person name="Young S.K."/>
            <person name="Zeng Q."/>
            <person name="Gargeya S."/>
            <person name="Fitzgerald M."/>
            <person name="Haas B."/>
            <person name="Abouelleil A."/>
            <person name="Alvarado L."/>
            <person name="Arachchi H.M."/>
            <person name="Berlin A."/>
            <person name="Chapman S.B."/>
            <person name="Gearin G."/>
            <person name="Goldberg J."/>
            <person name="Griggs A."/>
            <person name="Gujja S."/>
            <person name="Hansen M."/>
            <person name="Heiman D."/>
            <person name="Howarth C."/>
            <person name="Larimer J."/>
            <person name="Lui A."/>
            <person name="MacDonald P.J.P."/>
            <person name="McCowen C."/>
            <person name="Montmayeur A."/>
            <person name="Murphy C."/>
            <person name="Neiman D."/>
            <person name="Pearson M."/>
            <person name="Priest M."/>
            <person name="Roberts A."/>
            <person name="Saif S."/>
            <person name="Shea T."/>
            <person name="Sisk P."/>
            <person name="Stolte C."/>
            <person name="Sykes S."/>
            <person name="Wortman J."/>
            <person name="Nusbaum C."/>
            <person name="Birren B."/>
        </authorList>
    </citation>
    <scope>NUCLEOTIDE SEQUENCE [LARGE SCALE GENOMIC DNA]</scope>
    <source>
        <strain evidence="2">ATCC 50505</strain>
    </source>
</reference>
<keyword evidence="2" id="KW-1185">Reference proteome</keyword>
<proteinExistence type="predicted"/>
<dbReference type="AlphaFoldDB" id="L2GLI3"/>
<dbReference type="RefSeq" id="XP_007604656.1">
    <property type="nucleotide sequence ID" value="XM_007604594.1"/>
</dbReference>
<name>L2GLI3_VITCO</name>
<protein>
    <submittedName>
        <fullName evidence="1">Uncharacterized protein</fullName>
    </submittedName>
</protein>
<dbReference type="EMBL" id="JH370139">
    <property type="protein sequence ID" value="ELA41706.1"/>
    <property type="molecule type" value="Genomic_DNA"/>
</dbReference>
<dbReference type="VEuPathDB" id="MicrosporidiaDB:VICG_01210"/>
<dbReference type="HOGENOM" id="CLU_069694_0_0_1"/>
<feature type="non-terminal residue" evidence="1">
    <location>
        <position position="1"/>
    </location>
</feature>
<gene>
    <name evidence="1" type="ORF">VICG_01210</name>
</gene>
<dbReference type="Proteomes" id="UP000011082">
    <property type="component" value="Unassembled WGS sequence"/>
</dbReference>
<dbReference type="InterPro" id="IPR032675">
    <property type="entry name" value="LRR_dom_sf"/>
</dbReference>
<dbReference type="GeneID" id="19881921"/>
<dbReference type="Gene3D" id="3.80.10.10">
    <property type="entry name" value="Ribonuclease Inhibitor"/>
    <property type="match status" value="1"/>
</dbReference>
<accession>L2GLI3</accession>
<dbReference type="SUPFAM" id="SSF52058">
    <property type="entry name" value="L domain-like"/>
    <property type="match status" value="1"/>
</dbReference>
<organism evidence="1 2">
    <name type="scientific">Vittaforma corneae (strain ATCC 50505)</name>
    <name type="common">Microsporidian parasite</name>
    <name type="synonym">Nosema corneum</name>
    <dbReference type="NCBI Taxonomy" id="993615"/>
    <lineage>
        <taxon>Eukaryota</taxon>
        <taxon>Fungi</taxon>
        <taxon>Fungi incertae sedis</taxon>
        <taxon>Microsporidia</taxon>
        <taxon>Nosematidae</taxon>
        <taxon>Vittaforma</taxon>
    </lineage>
</organism>
<sequence>NPLSSFHPKTEPKIFIDENDVFMAFLNHLKVIDIINRRLQNSKLINLKDYQEYQDEIHEIFALHMYNTCLQLQSDLDKYNDTPTDETIRELECNMLNYDFKKVMMHGFKMRYTPVRVLKFFNDECGTECFDFSKTNINIDMLNSANLNNIEELDLSEMELTQFPCLSSFKNLRHLYLDHNMIVAFEPGNYFDEETGAYRTMPRLEEISLLWNSTSSIDVEITKVFISGTTKICLNETEFYCTCDSMKKSLKDTHIKLSLKQEDELMAG</sequence>